<feature type="domain" description="PTS EIIC type-1" evidence="10">
    <location>
        <begin position="25"/>
        <end position="378"/>
    </location>
</feature>
<dbReference type="InterPro" id="IPR003352">
    <property type="entry name" value="PTS_EIIC"/>
</dbReference>
<evidence type="ECO:0000256" key="2">
    <source>
        <dbReference type="ARBA" id="ARBA00022448"/>
    </source>
</evidence>
<evidence type="ECO:0000259" key="10">
    <source>
        <dbReference type="PROSITE" id="PS51103"/>
    </source>
</evidence>
<comment type="caution">
    <text evidence="11">The sequence shown here is derived from an EMBL/GenBank/DDBJ whole genome shotgun (WGS) entry which is preliminary data.</text>
</comment>
<name>A0ABT9YS38_9STRE</name>
<organism evidence="11 12">
    <name type="scientific">Streptococcus moroccensis</name>
    <dbReference type="NCBI Taxonomy" id="1451356"/>
    <lineage>
        <taxon>Bacteria</taxon>
        <taxon>Bacillati</taxon>
        <taxon>Bacillota</taxon>
        <taxon>Bacilli</taxon>
        <taxon>Lactobacillales</taxon>
        <taxon>Streptococcaceae</taxon>
        <taxon>Streptococcus</taxon>
    </lineage>
</organism>
<evidence type="ECO:0000256" key="7">
    <source>
        <dbReference type="ARBA" id="ARBA00022989"/>
    </source>
</evidence>
<dbReference type="Proteomes" id="UP001223079">
    <property type="component" value="Unassembled WGS sequence"/>
</dbReference>
<feature type="transmembrane region" description="Helical" evidence="9">
    <location>
        <begin position="275"/>
        <end position="294"/>
    </location>
</feature>
<dbReference type="InterPro" id="IPR050558">
    <property type="entry name" value="PTS_Sugar-Specific_Components"/>
</dbReference>
<dbReference type="PANTHER" id="PTHR30175">
    <property type="entry name" value="PHOSPHOTRANSFERASE SYSTEM TRANSPORT PROTEIN"/>
    <property type="match status" value="1"/>
</dbReference>
<evidence type="ECO:0000256" key="1">
    <source>
        <dbReference type="ARBA" id="ARBA00004651"/>
    </source>
</evidence>
<feature type="transmembrane region" description="Helical" evidence="9">
    <location>
        <begin position="301"/>
        <end position="326"/>
    </location>
</feature>
<accession>A0ABT9YS38</accession>
<dbReference type="Pfam" id="PF02378">
    <property type="entry name" value="PTS_EIIC"/>
    <property type="match status" value="1"/>
</dbReference>
<gene>
    <name evidence="11" type="ORF">J2S23_000978</name>
</gene>
<keyword evidence="3" id="KW-1003">Cell membrane</keyword>
<dbReference type="RefSeq" id="WP_307121626.1">
    <property type="nucleotide sequence ID" value="NZ_JAUSTM010000007.1"/>
</dbReference>
<feature type="transmembrane region" description="Helical" evidence="9">
    <location>
        <begin position="346"/>
        <end position="368"/>
    </location>
</feature>
<dbReference type="PROSITE" id="PS51103">
    <property type="entry name" value="PTS_EIIC_TYPE_1"/>
    <property type="match status" value="1"/>
</dbReference>
<keyword evidence="6 9" id="KW-0812">Transmembrane</keyword>
<keyword evidence="5" id="KW-0598">Phosphotransferase system</keyword>
<proteinExistence type="predicted"/>
<evidence type="ECO:0000313" key="11">
    <source>
        <dbReference type="EMBL" id="MDQ0222426.1"/>
    </source>
</evidence>
<evidence type="ECO:0000256" key="9">
    <source>
        <dbReference type="SAM" id="Phobius"/>
    </source>
</evidence>
<feature type="transmembrane region" description="Helical" evidence="9">
    <location>
        <begin position="27"/>
        <end position="54"/>
    </location>
</feature>
<evidence type="ECO:0000313" key="12">
    <source>
        <dbReference type="Proteomes" id="UP001223079"/>
    </source>
</evidence>
<reference evidence="11 12" key="1">
    <citation type="submission" date="2023-07" db="EMBL/GenBank/DDBJ databases">
        <title>Genomic Encyclopedia of Type Strains, Phase IV (KMG-IV): sequencing the most valuable type-strain genomes for metagenomic binning, comparative biology and taxonomic classification.</title>
        <authorList>
            <person name="Goeker M."/>
        </authorList>
    </citation>
    <scope>NUCLEOTIDE SEQUENCE [LARGE SCALE GENOMIC DNA]</scope>
    <source>
        <strain evidence="11 12">DSM 105143</strain>
    </source>
</reference>
<feature type="transmembrane region" description="Helical" evidence="9">
    <location>
        <begin position="96"/>
        <end position="115"/>
    </location>
</feature>
<evidence type="ECO:0000256" key="5">
    <source>
        <dbReference type="ARBA" id="ARBA00022683"/>
    </source>
</evidence>
<feature type="transmembrane region" description="Helical" evidence="9">
    <location>
        <begin position="243"/>
        <end position="263"/>
    </location>
</feature>
<comment type="subcellular location">
    <subcellularLocation>
        <location evidence="1">Cell membrane</location>
        <topology evidence="1">Multi-pass membrane protein</topology>
    </subcellularLocation>
</comment>
<evidence type="ECO:0000256" key="8">
    <source>
        <dbReference type="ARBA" id="ARBA00023136"/>
    </source>
</evidence>
<dbReference type="InterPro" id="IPR013013">
    <property type="entry name" value="PTS_EIIC_1"/>
</dbReference>
<keyword evidence="12" id="KW-1185">Reference proteome</keyword>
<feature type="transmembrane region" description="Helical" evidence="9">
    <location>
        <begin position="121"/>
        <end position="146"/>
    </location>
</feature>
<keyword evidence="4" id="KW-0762">Sugar transport</keyword>
<evidence type="ECO:0000256" key="6">
    <source>
        <dbReference type="ARBA" id="ARBA00022692"/>
    </source>
</evidence>
<keyword evidence="2" id="KW-0813">Transport</keyword>
<evidence type="ECO:0000256" key="4">
    <source>
        <dbReference type="ARBA" id="ARBA00022597"/>
    </source>
</evidence>
<feature type="transmembrane region" description="Helical" evidence="9">
    <location>
        <begin position="66"/>
        <end position="84"/>
    </location>
</feature>
<protein>
    <submittedName>
        <fullName evidence="11">PTS system beta-glucosides-specific IIC component</fullName>
    </submittedName>
</protein>
<keyword evidence="7 9" id="KW-1133">Transmembrane helix</keyword>
<sequence>MGAPITDEEAPTEKEQGNLFNRFFKSIVGIMTPTFGIMGAAGILKGLLALAVAMKLLQPTDGAYQIWYAVAQSFFYFLPIWVGFNASKVFGGSQFIGAVLGASLVFPDIIALQTAGESISFFGIPVVLVNYTQSLFPAMVAAFVAAKIEKFLAQRIHETISWMFTPLITLVVTAPLAFLVLGPVMTQLSNGLAAIVMAIYNFSPILFGIIGGAFWQVVVIFGLHYAFIPVLINNITNLGQDPINAVFQVTVFALAGAAIGFALKTKNAKNKSMGYSVGITGLIGITEPIIYSVALPYRRQFVYAFISGGLAGAIQAFANAKIYGFGNGGLMAFPLFIDPQTNSLHRMYSFIIAAAVAFFVPIILNFVLGTGEEKKIKA</sequence>
<feature type="transmembrane region" description="Helical" evidence="9">
    <location>
        <begin position="167"/>
        <end position="185"/>
    </location>
</feature>
<feature type="transmembrane region" description="Helical" evidence="9">
    <location>
        <begin position="205"/>
        <end position="231"/>
    </location>
</feature>
<dbReference type="EMBL" id="JAUSTM010000007">
    <property type="protein sequence ID" value="MDQ0222426.1"/>
    <property type="molecule type" value="Genomic_DNA"/>
</dbReference>
<evidence type="ECO:0000256" key="3">
    <source>
        <dbReference type="ARBA" id="ARBA00022475"/>
    </source>
</evidence>
<keyword evidence="8 9" id="KW-0472">Membrane</keyword>
<dbReference type="PANTHER" id="PTHR30175:SF1">
    <property type="entry name" value="PTS SYSTEM ARBUTIN-, CELLOBIOSE-, AND SALICIN-SPECIFIC EIIBC COMPONENT-RELATED"/>
    <property type="match status" value="1"/>
</dbReference>